<reference evidence="1" key="3">
    <citation type="journal article" date="2017" name="Nature">
        <title>Genome sequence of the progenitor of the wheat D genome Aegilops tauschii.</title>
        <authorList>
            <person name="Luo M.C."/>
            <person name="Gu Y.Q."/>
            <person name="Puiu D."/>
            <person name="Wang H."/>
            <person name="Twardziok S.O."/>
            <person name="Deal K.R."/>
            <person name="Huo N."/>
            <person name="Zhu T."/>
            <person name="Wang L."/>
            <person name="Wang Y."/>
            <person name="McGuire P.E."/>
            <person name="Liu S."/>
            <person name="Long H."/>
            <person name="Ramasamy R.K."/>
            <person name="Rodriguez J.C."/>
            <person name="Van S.L."/>
            <person name="Yuan L."/>
            <person name="Wang Z."/>
            <person name="Xia Z."/>
            <person name="Xiao L."/>
            <person name="Anderson O.D."/>
            <person name="Ouyang S."/>
            <person name="Liang Y."/>
            <person name="Zimin A.V."/>
            <person name="Pertea G."/>
            <person name="Qi P."/>
            <person name="Bennetzen J.L."/>
            <person name="Dai X."/>
            <person name="Dawson M.W."/>
            <person name="Muller H.G."/>
            <person name="Kugler K."/>
            <person name="Rivarola-Duarte L."/>
            <person name="Spannagl M."/>
            <person name="Mayer K.F.X."/>
            <person name="Lu F.H."/>
            <person name="Bevan M.W."/>
            <person name="Leroy P."/>
            <person name="Li P."/>
            <person name="You F.M."/>
            <person name="Sun Q."/>
            <person name="Liu Z."/>
            <person name="Lyons E."/>
            <person name="Wicker T."/>
            <person name="Salzberg S.L."/>
            <person name="Devos K.M."/>
            <person name="Dvorak J."/>
        </authorList>
    </citation>
    <scope>NUCLEOTIDE SEQUENCE [LARGE SCALE GENOMIC DNA]</scope>
    <source>
        <strain evidence="1">cv. AL8/78</strain>
    </source>
</reference>
<reference evidence="2" key="2">
    <citation type="journal article" date="2017" name="Nat. Plants">
        <title>The Aegilops tauschii genome reveals multiple impacts of transposons.</title>
        <authorList>
            <person name="Zhao G."/>
            <person name="Zou C."/>
            <person name="Li K."/>
            <person name="Wang K."/>
            <person name="Li T."/>
            <person name="Gao L."/>
            <person name="Zhang X."/>
            <person name="Wang H."/>
            <person name="Yang Z."/>
            <person name="Liu X."/>
            <person name="Jiang W."/>
            <person name="Mao L."/>
            <person name="Kong X."/>
            <person name="Jiao Y."/>
            <person name="Jia J."/>
        </authorList>
    </citation>
    <scope>NUCLEOTIDE SEQUENCE [LARGE SCALE GENOMIC DNA]</scope>
    <source>
        <strain evidence="2">cv. AL8/78</strain>
    </source>
</reference>
<proteinExistence type="predicted"/>
<dbReference type="AlphaFoldDB" id="A0A453HDE3"/>
<evidence type="ECO:0000313" key="2">
    <source>
        <dbReference type="Proteomes" id="UP000015105"/>
    </source>
</evidence>
<organism evidence="1 2">
    <name type="scientific">Aegilops tauschii subsp. strangulata</name>
    <name type="common">Goatgrass</name>
    <dbReference type="NCBI Taxonomy" id="200361"/>
    <lineage>
        <taxon>Eukaryota</taxon>
        <taxon>Viridiplantae</taxon>
        <taxon>Streptophyta</taxon>
        <taxon>Embryophyta</taxon>
        <taxon>Tracheophyta</taxon>
        <taxon>Spermatophyta</taxon>
        <taxon>Magnoliopsida</taxon>
        <taxon>Liliopsida</taxon>
        <taxon>Poales</taxon>
        <taxon>Poaceae</taxon>
        <taxon>BOP clade</taxon>
        <taxon>Pooideae</taxon>
        <taxon>Triticodae</taxon>
        <taxon>Triticeae</taxon>
        <taxon>Triticinae</taxon>
        <taxon>Aegilops</taxon>
    </lineage>
</organism>
<protein>
    <submittedName>
        <fullName evidence="1">Uncharacterized protein</fullName>
    </submittedName>
</protein>
<dbReference type="STRING" id="200361.A0A453HDE3"/>
<accession>A0A453HDE3</accession>
<sequence>MVEGSETDISNLKFLLFCFQQMSGLKINFDKSDVMVMGYSPDECLGIANQLNGRLGTFPTNYLGTPISDSRSTVADLRSTVAKLQTRIEPWQGRWLSKAARTILINSSLSSLLMFPTSFYSLHETLHHEIAKIQSRFYWAGDNNKQKYHMVSWPNICKPWEQGGLGIMCSKRMNITLLSRWLWQIAQGRGNLWL</sequence>
<reference evidence="1" key="5">
    <citation type="journal article" date="2021" name="G3 (Bethesda)">
        <title>Aegilops tauschii genome assembly Aet v5.0 features greater sequence contiguity and improved annotation.</title>
        <authorList>
            <person name="Wang L."/>
            <person name="Zhu T."/>
            <person name="Rodriguez J.C."/>
            <person name="Deal K.R."/>
            <person name="Dubcovsky J."/>
            <person name="McGuire P.E."/>
            <person name="Lux T."/>
            <person name="Spannagl M."/>
            <person name="Mayer K.F.X."/>
            <person name="Baldrich P."/>
            <person name="Meyers B.C."/>
            <person name="Huo N."/>
            <person name="Gu Y.Q."/>
            <person name="Zhou H."/>
            <person name="Devos K.M."/>
            <person name="Bennetzen J.L."/>
            <person name="Unver T."/>
            <person name="Budak H."/>
            <person name="Gulick P.J."/>
            <person name="Galiba G."/>
            <person name="Kalapos B."/>
            <person name="Nelson D.R."/>
            <person name="Li P."/>
            <person name="You F.M."/>
            <person name="Luo M.C."/>
            <person name="Dvorak J."/>
        </authorList>
    </citation>
    <scope>NUCLEOTIDE SEQUENCE [LARGE SCALE GENOMIC DNA]</scope>
    <source>
        <strain evidence="1">cv. AL8/78</strain>
    </source>
</reference>
<dbReference type="PANTHER" id="PTHR33116:SF87">
    <property type="entry name" value="OS01G0158850 PROTEIN"/>
    <property type="match status" value="1"/>
</dbReference>
<keyword evidence="2" id="KW-1185">Reference proteome</keyword>
<dbReference type="Gramene" id="AET4Gv20151200.1">
    <property type="protein sequence ID" value="AET4Gv20151200.1"/>
    <property type="gene ID" value="AET4Gv20151200"/>
</dbReference>
<name>A0A453HDE3_AEGTS</name>
<dbReference type="Proteomes" id="UP000015105">
    <property type="component" value="Chromosome 4D"/>
</dbReference>
<dbReference type="EnsemblPlants" id="AET4Gv20151200.1">
    <property type="protein sequence ID" value="AET4Gv20151200.1"/>
    <property type="gene ID" value="AET4Gv20151200"/>
</dbReference>
<evidence type="ECO:0000313" key="1">
    <source>
        <dbReference type="EnsemblPlants" id="AET4Gv20151200.1"/>
    </source>
</evidence>
<reference evidence="2" key="1">
    <citation type="journal article" date="2014" name="Science">
        <title>Ancient hybridizations among the ancestral genomes of bread wheat.</title>
        <authorList>
            <consortium name="International Wheat Genome Sequencing Consortium,"/>
            <person name="Marcussen T."/>
            <person name="Sandve S.R."/>
            <person name="Heier L."/>
            <person name="Spannagl M."/>
            <person name="Pfeifer M."/>
            <person name="Jakobsen K.S."/>
            <person name="Wulff B.B."/>
            <person name="Steuernagel B."/>
            <person name="Mayer K.F."/>
            <person name="Olsen O.A."/>
        </authorList>
    </citation>
    <scope>NUCLEOTIDE SEQUENCE [LARGE SCALE GENOMIC DNA]</scope>
    <source>
        <strain evidence="2">cv. AL8/78</strain>
    </source>
</reference>
<reference evidence="1" key="4">
    <citation type="submission" date="2019-03" db="UniProtKB">
        <authorList>
            <consortium name="EnsemblPlants"/>
        </authorList>
    </citation>
    <scope>IDENTIFICATION</scope>
</reference>
<dbReference type="PANTHER" id="PTHR33116">
    <property type="entry name" value="REVERSE TRANSCRIPTASE ZINC-BINDING DOMAIN-CONTAINING PROTEIN-RELATED-RELATED"/>
    <property type="match status" value="1"/>
</dbReference>